<keyword evidence="1" id="KW-1133">Transmembrane helix</keyword>
<comment type="caution">
    <text evidence="2">The sequence shown here is derived from an EMBL/GenBank/DDBJ whole genome shotgun (WGS) entry which is preliminary data.</text>
</comment>
<dbReference type="Proteomes" id="UP000251891">
    <property type="component" value="Unassembled WGS sequence"/>
</dbReference>
<sequence>MSPAVTVLLLVAGLSEAVGRALPVAARRSDVSPPLMAGLLFTGAVVEGTVFALWPLTAWTLAELMPFAPPPDGRVLTWTPDLVAPLVFAAILAFPLLGPLLHLLLFVAVGSGLVAPLATATGLGWWAAAGCVAAAGVGLGVAVEVIRRLVVRISVIEIRRSLA</sequence>
<reference evidence="2 3" key="1">
    <citation type="submission" date="2018-06" db="EMBL/GenBank/DDBJ databases">
        <title>Actinomadura craniellae sp. nov. isolated from marine sponge Craniella sp.</title>
        <authorList>
            <person name="Li L."/>
            <person name="Xu Q.H."/>
            <person name="Lin H.W."/>
            <person name="Lu Y.H."/>
        </authorList>
    </citation>
    <scope>NUCLEOTIDE SEQUENCE [LARGE SCALE GENOMIC DNA]</scope>
    <source>
        <strain evidence="2 3">LHW63021</strain>
    </source>
</reference>
<accession>A0A365H4T3</accession>
<dbReference type="AlphaFoldDB" id="A0A365H4T3"/>
<protein>
    <recommendedName>
        <fullName evidence="4">Integral membrane protein</fullName>
    </recommendedName>
</protein>
<dbReference type="EMBL" id="QLYX01000007">
    <property type="protein sequence ID" value="RAY14115.1"/>
    <property type="molecule type" value="Genomic_DNA"/>
</dbReference>
<evidence type="ECO:0000256" key="1">
    <source>
        <dbReference type="SAM" id="Phobius"/>
    </source>
</evidence>
<organism evidence="2 3">
    <name type="scientific">Actinomadura craniellae</name>
    <dbReference type="NCBI Taxonomy" id="2231787"/>
    <lineage>
        <taxon>Bacteria</taxon>
        <taxon>Bacillati</taxon>
        <taxon>Actinomycetota</taxon>
        <taxon>Actinomycetes</taxon>
        <taxon>Streptosporangiales</taxon>
        <taxon>Thermomonosporaceae</taxon>
        <taxon>Actinomadura</taxon>
    </lineage>
</organism>
<evidence type="ECO:0008006" key="4">
    <source>
        <dbReference type="Google" id="ProtNLM"/>
    </source>
</evidence>
<keyword evidence="1" id="KW-0472">Membrane</keyword>
<evidence type="ECO:0000313" key="2">
    <source>
        <dbReference type="EMBL" id="RAY14115.1"/>
    </source>
</evidence>
<name>A0A365H4T3_9ACTN</name>
<dbReference type="RefSeq" id="WP_111869027.1">
    <property type="nucleotide sequence ID" value="NZ_QLYX01000007.1"/>
</dbReference>
<keyword evidence="3" id="KW-1185">Reference proteome</keyword>
<proteinExistence type="predicted"/>
<feature type="transmembrane region" description="Helical" evidence="1">
    <location>
        <begin position="35"/>
        <end position="61"/>
    </location>
</feature>
<evidence type="ECO:0000313" key="3">
    <source>
        <dbReference type="Proteomes" id="UP000251891"/>
    </source>
</evidence>
<gene>
    <name evidence="2" type="ORF">DPM19_17745</name>
</gene>
<feature type="transmembrane region" description="Helical" evidence="1">
    <location>
        <begin position="82"/>
        <end position="105"/>
    </location>
</feature>
<dbReference type="OrthoDB" id="3700700at2"/>
<keyword evidence="1" id="KW-0812">Transmembrane</keyword>
<feature type="transmembrane region" description="Helical" evidence="1">
    <location>
        <begin position="125"/>
        <end position="146"/>
    </location>
</feature>